<comment type="similarity">
    <text evidence="1">Belongs to the EMC8/EMC9 family.</text>
</comment>
<accession>N6TSJ0</accession>
<evidence type="ECO:0000256" key="1">
    <source>
        <dbReference type="ARBA" id="ARBA00007461"/>
    </source>
</evidence>
<dbReference type="PROSITE" id="PS50249">
    <property type="entry name" value="MPN"/>
    <property type="match status" value="1"/>
</dbReference>
<dbReference type="PANTHER" id="PTHR12941:SF10">
    <property type="entry name" value="ER MEMBRANE PROTEIN COMPLEX SUBUNIT 8_9 HOMOLOG"/>
    <property type="match status" value="1"/>
</dbReference>
<dbReference type="Pfam" id="PF03665">
    <property type="entry name" value="UPF0172"/>
    <property type="match status" value="1"/>
</dbReference>
<evidence type="ECO:0000259" key="2">
    <source>
        <dbReference type="PROSITE" id="PS50249"/>
    </source>
</evidence>
<organism evidence="3">
    <name type="scientific">Dendroctonus ponderosae</name>
    <name type="common">Mountain pine beetle</name>
    <dbReference type="NCBI Taxonomy" id="77166"/>
    <lineage>
        <taxon>Eukaryota</taxon>
        <taxon>Metazoa</taxon>
        <taxon>Ecdysozoa</taxon>
        <taxon>Arthropoda</taxon>
        <taxon>Hexapoda</taxon>
        <taxon>Insecta</taxon>
        <taxon>Pterygota</taxon>
        <taxon>Neoptera</taxon>
        <taxon>Endopterygota</taxon>
        <taxon>Coleoptera</taxon>
        <taxon>Polyphaga</taxon>
        <taxon>Cucujiformia</taxon>
        <taxon>Curculionidae</taxon>
        <taxon>Scolytinae</taxon>
        <taxon>Dendroctonus</taxon>
    </lineage>
</organism>
<dbReference type="EMBL" id="KB741231">
    <property type="protein sequence ID" value="ENN72225.1"/>
    <property type="molecule type" value="Genomic_DNA"/>
</dbReference>
<dbReference type="GO" id="GO:0072546">
    <property type="term" value="C:EMC complex"/>
    <property type="evidence" value="ECO:0007669"/>
    <property type="project" value="InterPro"/>
</dbReference>
<keyword evidence="5" id="KW-1185">Reference proteome</keyword>
<dbReference type="CDD" id="cd08060">
    <property type="entry name" value="MPN_UPF0172"/>
    <property type="match status" value="1"/>
</dbReference>
<dbReference type="KEGG" id="dpa:109543309"/>
<dbReference type="AlphaFoldDB" id="N6TSJ0"/>
<dbReference type="PANTHER" id="PTHR12941">
    <property type="entry name" value="ER MEMBRANE PROTEIN COMPLEX"/>
    <property type="match status" value="1"/>
</dbReference>
<reference evidence="4" key="2">
    <citation type="submission" date="2024-08" db="UniProtKB">
        <authorList>
            <consortium name="EnsemblMetazoa"/>
        </authorList>
    </citation>
    <scope>IDENTIFICATION</scope>
</reference>
<sequence>MSEVKFSAKAFCKIILHAAKYPHCAINGVLLAKPNAGSREIEFVDAVPLFHISLHLTPMSEIALMQVDELASKMGLVIAGYYAASENIRDNTFEKTYHKVAEKIASNYSPSYVVVVNNSKVSTEADSSSLKVAQLSEGGFRQIEEQNISLSPAQATSYAIVALMQQKAFQKLIDFDNHLDNICADWMNVELNKTIESYL</sequence>
<feature type="non-terminal residue" evidence="3">
    <location>
        <position position="1"/>
    </location>
</feature>
<dbReference type="InterPro" id="IPR037518">
    <property type="entry name" value="MPN"/>
</dbReference>
<dbReference type="EnsemblMetazoa" id="XM_019912956.1">
    <property type="protein sequence ID" value="XP_019768515.1"/>
    <property type="gene ID" value="LOC109543309"/>
</dbReference>
<evidence type="ECO:0000313" key="4">
    <source>
        <dbReference type="EnsemblMetazoa" id="XP_019768515.1"/>
    </source>
</evidence>
<dbReference type="OMA" id="PHCAING"/>
<evidence type="ECO:0000313" key="5">
    <source>
        <dbReference type="Proteomes" id="UP000019118"/>
    </source>
</evidence>
<dbReference type="HOGENOM" id="CLU_087337_0_1_1"/>
<dbReference type="InterPro" id="IPR005366">
    <property type="entry name" value="EMC8/9"/>
</dbReference>
<proteinExistence type="inferred from homology"/>
<dbReference type="EnsemblMetazoa" id="XM_019912957.1">
    <property type="protein sequence ID" value="XP_019768516.1"/>
    <property type="gene ID" value="LOC109543309"/>
</dbReference>
<reference evidence="3 5" key="1">
    <citation type="journal article" date="2013" name="Genome Biol.">
        <title>Draft genome of the mountain pine beetle, Dendroctonus ponderosae Hopkins, a major forest pest.</title>
        <authorList>
            <person name="Keeling C.I."/>
            <person name="Yuen M.M."/>
            <person name="Liao N.Y."/>
            <person name="Docking T.R."/>
            <person name="Chan S.K."/>
            <person name="Taylor G.A."/>
            <person name="Palmquist D.L."/>
            <person name="Jackman S.D."/>
            <person name="Nguyen A."/>
            <person name="Li M."/>
            <person name="Henderson H."/>
            <person name="Janes J.K."/>
            <person name="Zhao Y."/>
            <person name="Pandoh P."/>
            <person name="Moore R."/>
            <person name="Sperling F.A."/>
            <person name="Huber D.P."/>
            <person name="Birol I."/>
            <person name="Jones S.J."/>
            <person name="Bohlmann J."/>
        </authorList>
    </citation>
    <scope>NUCLEOTIDE SEQUENCE</scope>
</reference>
<dbReference type="Proteomes" id="UP000019118">
    <property type="component" value="Unassembled WGS sequence"/>
</dbReference>
<dbReference type="OrthoDB" id="194468at2759"/>
<feature type="domain" description="MPN" evidence="2">
    <location>
        <begin position="4"/>
        <end position="136"/>
    </location>
</feature>
<name>N6TSJ0_DENPD</name>
<gene>
    <name evidence="4" type="primary">109543309</name>
    <name evidence="3" type="ORF">YQE_11088</name>
</gene>
<protein>
    <recommendedName>
        <fullName evidence="2">MPN domain-containing protein</fullName>
    </recommendedName>
</protein>
<evidence type="ECO:0000313" key="3">
    <source>
        <dbReference type="EMBL" id="ENN72225.1"/>
    </source>
</evidence>